<sequence length="60" mass="6354">MPLVEMLLSTLGIGFEQIVQWRYGPMGIVALVLLGIGLRARNATCASVGAVVLVLLMVQA</sequence>
<dbReference type="RefSeq" id="WP_359614871.1">
    <property type="nucleotide sequence ID" value="NZ_JBFALI010000030.1"/>
</dbReference>
<name>A0ABW6LSY8_9ACTN</name>
<accession>A0ABW6LSY8</accession>
<keyword evidence="2" id="KW-1185">Reference proteome</keyword>
<proteinExistence type="predicted"/>
<reference evidence="1 2" key="1">
    <citation type="submission" date="2024-10" db="EMBL/GenBank/DDBJ databases">
        <title>The Natural Products Discovery Center: Release of the First 8490 Sequenced Strains for Exploring Actinobacteria Biosynthetic Diversity.</title>
        <authorList>
            <person name="Kalkreuter E."/>
            <person name="Kautsar S.A."/>
            <person name="Yang D."/>
            <person name="Bader C.D."/>
            <person name="Teijaro C.N."/>
            <person name="Fluegel L."/>
            <person name="Davis C.M."/>
            <person name="Simpson J.R."/>
            <person name="Lauterbach L."/>
            <person name="Steele A.D."/>
            <person name="Gui C."/>
            <person name="Meng S."/>
            <person name="Li G."/>
            <person name="Viehrig K."/>
            <person name="Ye F."/>
            <person name="Su P."/>
            <person name="Kiefer A.F."/>
            <person name="Nichols A."/>
            <person name="Cepeda A.J."/>
            <person name="Yan W."/>
            <person name="Fan B."/>
            <person name="Jiang Y."/>
            <person name="Adhikari A."/>
            <person name="Zheng C.-J."/>
            <person name="Schuster L."/>
            <person name="Cowan T.M."/>
            <person name="Smanski M.J."/>
            <person name="Chevrette M.G."/>
            <person name="De Carvalho L.P.S."/>
            <person name="Shen B."/>
        </authorList>
    </citation>
    <scope>NUCLEOTIDE SEQUENCE [LARGE SCALE GENOMIC DNA]</scope>
    <source>
        <strain evidence="1 2">NPDC006488</strain>
    </source>
</reference>
<protein>
    <submittedName>
        <fullName evidence="1">Uncharacterized protein</fullName>
    </submittedName>
</protein>
<evidence type="ECO:0000313" key="1">
    <source>
        <dbReference type="EMBL" id="MFE9597030.1"/>
    </source>
</evidence>
<gene>
    <name evidence="1" type="ORF">ACFYNQ_00455</name>
</gene>
<organism evidence="1 2">
    <name type="scientific">Streptomyces hokutonensis</name>
    <dbReference type="NCBI Taxonomy" id="1306990"/>
    <lineage>
        <taxon>Bacteria</taxon>
        <taxon>Bacillati</taxon>
        <taxon>Actinomycetota</taxon>
        <taxon>Actinomycetes</taxon>
        <taxon>Kitasatosporales</taxon>
        <taxon>Streptomycetaceae</taxon>
        <taxon>Streptomyces</taxon>
    </lineage>
</organism>
<evidence type="ECO:0000313" key="2">
    <source>
        <dbReference type="Proteomes" id="UP001601303"/>
    </source>
</evidence>
<comment type="caution">
    <text evidence="1">The sequence shown here is derived from an EMBL/GenBank/DDBJ whole genome shotgun (WGS) entry which is preliminary data.</text>
</comment>
<dbReference type="EMBL" id="JBIAHM010000001">
    <property type="protein sequence ID" value="MFE9597030.1"/>
    <property type="molecule type" value="Genomic_DNA"/>
</dbReference>
<dbReference type="Proteomes" id="UP001601303">
    <property type="component" value="Unassembled WGS sequence"/>
</dbReference>